<evidence type="ECO:0000313" key="3">
    <source>
        <dbReference type="Proteomes" id="UP000178040"/>
    </source>
</evidence>
<organism evidence="2 3">
    <name type="scientific">Candidatus Roizmanbacteria bacterium RIFCSPLOWO2_01_FULL_37_16</name>
    <dbReference type="NCBI Taxonomy" id="1802058"/>
    <lineage>
        <taxon>Bacteria</taxon>
        <taxon>Candidatus Roizmaniibacteriota</taxon>
    </lineage>
</organism>
<reference evidence="2 3" key="1">
    <citation type="journal article" date="2016" name="Nat. Commun.">
        <title>Thousands of microbial genomes shed light on interconnected biogeochemical processes in an aquifer system.</title>
        <authorList>
            <person name="Anantharaman K."/>
            <person name="Brown C.T."/>
            <person name="Hug L.A."/>
            <person name="Sharon I."/>
            <person name="Castelle C.J."/>
            <person name="Probst A.J."/>
            <person name="Thomas B.C."/>
            <person name="Singh A."/>
            <person name="Wilkins M.J."/>
            <person name="Karaoz U."/>
            <person name="Brodie E.L."/>
            <person name="Williams K.H."/>
            <person name="Hubbard S.S."/>
            <person name="Banfield J.F."/>
        </authorList>
    </citation>
    <scope>NUCLEOTIDE SEQUENCE [LARGE SCALE GENOMIC DNA]</scope>
</reference>
<dbReference type="Proteomes" id="UP000178040">
    <property type="component" value="Unassembled WGS sequence"/>
</dbReference>
<keyword evidence="1" id="KW-0732">Signal</keyword>
<dbReference type="EMBL" id="MGAI01000035">
    <property type="protein sequence ID" value="OGK43940.1"/>
    <property type="molecule type" value="Genomic_DNA"/>
</dbReference>
<protein>
    <recommendedName>
        <fullName evidence="4">Mannosyl-glycoprotein endo-beta-N-acetylglucosamidase-like domain-containing protein</fullName>
    </recommendedName>
</protein>
<evidence type="ECO:0000313" key="2">
    <source>
        <dbReference type="EMBL" id="OGK43940.1"/>
    </source>
</evidence>
<sequence>MKKTITSSLFISILLFLPSFFPSMAYAQKTAENSAELINYQVQENSTIRFIKTKIVIKKVLDKYNSPLANSAETFTSTCIALDFDCYLLPAIAGLESSFGLYVYSNSNNPFGWGRGHTLFPNWSIAIKTVGKKLKEDYIDKGANSIEKIAPIYAESPTWALRVSYFRQIFEKEETNINFILTEKGVKL</sequence>
<evidence type="ECO:0008006" key="4">
    <source>
        <dbReference type="Google" id="ProtNLM"/>
    </source>
</evidence>
<proteinExistence type="predicted"/>
<comment type="caution">
    <text evidence="2">The sequence shown here is derived from an EMBL/GenBank/DDBJ whole genome shotgun (WGS) entry which is preliminary data.</text>
</comment>
<gene>
    <name evidence="2" type="ORF">A3B40_03990</name>
</gene>
<feature type="chain" id="PRO_5009529356" description="Mannosyl-glycoprotein endo-beta-N-acetylglucosamidase-like domain-containing protein" evidence="1">
    <location>
        <begin position="28"/>
        <end position="188"/>
    </location>
</feature>
<accession>A0A1F7IKQ8</accession>
<dbReference type="AlphaFoldDB" id="A0A1F7IKQ8"/>
<feature type="signal peptide" evidence="1">
    <location>
        <begin position="1"/>
        <end position="27"/>
    </location>
</feature>
<evidence type="ECO:0000256" key="1">
    <source>
        <dbReference type="SAM" id="SignalP"/>
    </source>
</evidence>
<name>A0A1F7IKQ8_9BACT</name>